<evidence type="ECO:0000313" key="1">
    <source>
        <dbReference type="EMBL" id="KAK7388734.1"/>
    </source>
</evidence>
<proteinExistence type="predicted"/>
<name>A0AAN9S6W0_PSOTE</name>
<dbReference type="Proteomes" id="UP001386955">
    <property type="component" value="Unassembled WGS sequence"/>
</dbReference>
<dbReference type="EMBL" id="JAYMYS010000006">
    <property type="protein sequence ID" value="KAK7388734.1"/>
    <property type="molecule type" value="Genomic_DNA"/>
</dbReference>
<comment type="caution">
    <text evidence="1">The sequence shown here is derived from an EMBL/GenBank/DDBJ whole genome shotgun (WGS) entry which is preliminary data.</text>
</comment>
<sequence>MNVQLGWSQEGFVVNEHRGNTLFHIAENPYLVMGSTPLDSGGILSWMNVFQGEWLTSLAKVVSETSSTSSHDLIMHFCGALPLNLSQMEQQSHYLHAYEHTIQVTKMLLDNTKEEDALDKLDLVDINVDFVNTLVKGMDSQA</sequence>
<accession>A0AAN9S6W0</accession>
<dbReference type="AlphaFoldDB" id="A0AAN9S6W0"/>
<protein>
    <submittedName>
        <fullName evidence="1">Uncharacterized protein</fullName>
    </submittedName>
</protein>
<organism evidence="1 2">
    <name type="scientific">Psophocarpus tetragonolobus</name>
    <name type="common">Winged bean</name>
    <name type="synonym">Dolichos tetragonolobus</name>
    <dbReference type="NCBI Taxonomy" id="3891"/>
    <lineage>
        <taxon>Eukaryota</taxon>
        <taxon>Viridiplantae</taxon>
        <taxon>Streptophyta</taxon>
        <taxon>Embryophyta</taxon>
        <taxon>Tracheophyta</taxon>
        <taxon>Spermatophyta</taxon>
        <taxon>Magnoliopsida</taxon>
        <taxon>eudicotyledons</taxon>
        <taxon>Gunneridae</taxon>
        <taxon>Pentapetalae</taxon>
        <taxon>rosids</taxon>
        <taxon>fabids</taxon>
        <taxon>Fabales</taxon>
        <taxon>Fabaceae</taxon>
        <taxon>Papilionoideae</taxon>
        <taxon>50 kb inversion clade</taxon>
        <taxon>NPAAA clade</taxon>
        <taxon>indigoferoid/millettioid clade</taxon>
        <taxon>Phaseoleae</taxon>
        <taxon>Psophocarpus</taxon>
    </lineage>
</organism>
<keyword evidence="2" id="KW-1185">Reference proteome</keyword>
<gene>
    <name evidence="1" type="ORF">VNO78_23561</name>
</gene>
<evidence type="ECO:0000313" key="2">
    <source>
        <dbReference type="Proteomes" id="UP001386955"/>
    </source>
</evidence>
<reference evidence="1 2" key="1">
    <citation type="submission" date="2024-01" db="EMBL/GenBank/DDBJ databases">
        <title>The genomes of 5 underutilized Papilionoideae crops provide insights into root nodulation and disease resistanc.</title>
        <authorList>
            <person name="Jiang F."/>
        </authorList>
    </citation>
    <scope>NUCLEOTIDE SEQUENCE [LARGE SCALE GENOMIC DNA]</scope>
    <source>
        <strain evidence="1">DUOXIRENSHENG_FW03</strain>
        <tissue evidence="1">Leaves</tissue>
    </source>
</reference>